<dbReference type="Proteomes" id="UP000051952">
    <property type="component" value="Unassembled WGS sequence"/>
</dbReference>
<feature type="compositionally biased region" description="Low complexity" evidence="1">
    <location>
        <begin position="148"/>
        <end position="158"/>
    </location>
</feature>
<evidence type="ECO:0000313" key="2">
    <source>
        <dbReference type="EMBL" id="CUI13333.1"/>
    </source>
</evidence>
<evidence type="ECO:0000313" key="3">
    <source>
        <dbReference type="Proteomes" id="UP000051952"/>
    </source>
</evidence>
<gene>
    <name evidence="2" type="ORF">BSAL_63790</name>
</gene>
<feature type="non-terminal residue" evidence="2">
    <location>
        <position position="1"/>
    </location>
</feature>
<feature type="compositionally biased region" description="Basic residues" evidence="1">
    <location>
        <begin position="190"/>
        <end position="202"/>
    </location>
</feature>
<reference evidence="3" key="1">
    <citation type="submission" date="2015-09" db="EMBL/GenBank/DDBJ databases">
        <authorList>
            <consortium name="Pathogen Informatics"/>
        </authorList>
    </citation>
    <scope>NUCLEOTIDE SEQUENCE [LARGE SCALE GENOMIC DNA]</scope>
    <source>
        <strain evidence="3">Lake Konstanz</strain>
    </source>
</reference>
<feature type="non-terminal residue" evidence="2">
    <location>
        <position position="295"/>
    </location>
</feature>
<feature type="compositionally biased region" description="Basic and acidic residues" evidence="1">
    <location>
        <begin position="216"/>
        <end position="226"/>
    </location>
</feature>
<sequence length="295" mass="34334">GVRQPAASISIDYGTPGSSMAQDPQQYRKHPSILPPRRYFSKEHLVHPSTMGSFGLVEDTSTTNAPGGDVRAQKQTNEQTLTTTRDIQPSFHESTQLSDDEDFDRYGHRPLPRELHSRPHNVEQHRSRDSRDRRYEESPSRRRRHRTSQPQQRSVQRSRQYEKRYVDVNEPQKSDLSFSDYSDEDEALRRRSAARQQHHHSSKVLSPRQQHLVSPRSRDNSFHRGGVVDHYQKDELPHELYTNREGTEFFVRVRAMSRTSGEDREPPNSRQLLRQGEGDKGFKRGSPPSSHRFGY</sequence>
<organism evidence="2 3">
    <name type="scientific">Bodo saltans</name>
    <name type="common">Flagellated protozoan</name>
    <dbReference type="NCBI Taxonomy" id="75058"/>
    <lineage>
        <taxon>Eukaryota</taxon>
        <taxon>Discoba</taxon>
        <taxon>Euglenozoa</taxon>
        <taxon>Kinetoplastea</taxon>
        <taxon>Metakinetoplastina</taxon>
        <taxon>Eubodonida</taxon>
        <taxon>Bodonidae</taxon>
        <taxon>Bodo</taxon>
    </lineage>
</organism>
<feature type="region of interest" description="Disordered" evidence="1">
    <location>
        <begin position="1"/>
        <end position="32"/>
    </location>
</feature>
<protein>
    <submittedName>
        <fullName evidence="2">Uncharacterized protein</fullName>
    </submittedName>
</protein>
<accession>A0A0S4KHY2</accession>
<feature type="compositionally biased region" description="Polar residues" evidence="1">
    <location>
        <begin position="203"/>
        <end position="212"/>
    </location>
</feature>
<evidence type="ECO:0000256" key="1">
    <source>
        <dbReference type="SAM" id="MobiDB-lite"/>
    </source>
</evidence>
<feature type="compositionally biased region" description="Basic and acidic residues" evidence="1">
    <location>
        <begin position="159"/>
        <end position="173"/>
    </location>
</feature>
<dbReference type="VEuPathDB" id="TriTrypDB:BSAL_63790"/>
<feature type="compositionally biased region" description="Polar residues" evidence="1">
    <location>
        <begin position="16"/>
        <end position="25"/>
    </location>
</feature>
<feature type="region of interest" description="Disordered" evidence="1">
    <location>
        <begin position="257"/>
        <end position="295"/>
    </location>
</feature>
<feature type="compositionally biased region" description="Polar residues" evidence="1">
    <location>
        <begin position="73"/>
        <end position="97"/>
    </location>
</feature>
<keyword evidence="3" id="KW-1185">Reference proteome</keyword>
<feature type="region of interest" description="Disordered" evidence="1">
    <location>
        <begin position="51"/>
        <end position="226"/>
    </location>
</feature>
<dbReference type="AlphaFoldDB" id="A0A0S4KHY2"/>
<proteinExistence type="predicted"/>
<name>A0A0S4KHY2_BODSA</name>
<dbReference type="EMBL" id="CYKH01000362">
    <property type="protein sequence ID" value="CUI13333.1"/>
    <property type="molecule type" value="Genomic_DNA"/>
</dbReference>
<feature type="compositionally biased region" description="Basic and acidic residues" evidence="1">
    <location>
        <begin position="104"/>
        <end position="140"/>
    </location>
</feature>